<keyword evidence="3" id="KW-1185">Reference proteome</keyword>
<evidence type="ECO:0000256" key="1">
    <source>
        <dbReference type="SAM" id="SignalP"/>
    </source>
</evidence>
<proteinExistence type="predicted"/>
<evidence type="ECO:0000313" key="2">
    <source>
        <dbReference type="EMBL" id="ALO41701.1"/>
    </source>
</evidence>
<dbReference type="RefSeq" id="WP_058029417.1">
    <property type="nucleotide sequence ID" value="NZ_CP013187.1"/>
</dbReference>
<feature type="signal peptide" evidence="1">
    <location>
        <begin position="1"/>
        <end position="18"/>
    </location>
</feature>
<feature type="chain" id="PRO_5006601007" description="Lipoprotein" evidence="1">
    <location>
        <begin position="19"/>
        <end position="139"/>
    </location>
</feature>
<dbReference type="KEGG" id="pphe:PP2015_1185"/>
<keyword evidence="1" id="KW-0732">Signal</keyword>
<protein>
    <recommendedName>
        <fullName evidence="4">Lipoprotein</fullName>
    </recommendedName>
</protein>
<dbReference type="Proteomes" id="UP000061457">
    <property type="component" value="Chromosome I"/>
</dbReference>
<sequence length="139" mass="14616">MKKLAIATAALILSGCMSTPESVNFNGETVGTYSVAASCSDMLLDTDCSGMTGATKDIELAGIKLRAAAGQSGKVVFIMSESSFSTDQNALQNGAKSLEKLFKDNGIQIESKKVMFGGGDVYGVHFQLSDNGYRLLKSL</sequence>
<evidence type="ECO:0008006" key="4">
    <source>
        <dbReference type="Google" id="ProtNLM"/>
    </source>
</evidence>
<dbReference type="PROSITE" id="PS51257">
    <property type="entry name" value="PROKAR_LIPOPROTEIN"/>
    <property type="match status" value="1"/>
</dbReference>
<name>A0A0S2K0W9_9GAMM</name>
<evidence type="ECO:0000313" key="3">
    <source>
        <dbReference type="Proteomes" id="UP000061457"/>
    </source>
</evidence>
<dbReference type="STRING" id="161398.PP2015_1185"/>
<dbReference type="EMBL" id="CP013187">
    <property type="protein sequence ID" value="ALO41701.1"/>
    <property type="molecule type" value="Genomic_DNA"/>
</dbReference>
<organism evidence="2 3">
    <name type="scientific">Pseudoalteromonas phenolica</name>
    <dbReference type="NCBI Taxonomy" id="161398"/>
    <lineage>
        <taxon>Bacteria</taxon>
        <taxon>Pseudomonadati</taxon>
        <taxon>Pseudomonadota</taxon>
        <taxon>Gammaproteobacteria</taxon>
        <taxon>Alteromonadales</taxon>
        <taxon>Pseudoalteromonadaceae</taxon>
        <taxon>Pseudoalteromonas</taxon>
    </lineage>
</organism>
<accession>A0A0S2K0W9</accession>
<dbReference type="OrthoDB" id="9814591at2"/>
<dbReference type="AlphaFoldDB" id="A0A0S2K0W9"/>
<reference evidence="2 3" key="1">
    <citation type="submission" date="2015-11" db="EMBL/GenBank/DDBJ databases">
        <authorList>
            <person name="Zhang Y."/>
            <person name="Guo Z."/>
        </authorList>
    </citation>
    <scope>NUCLEOTIDE SEQUENCE [LARGE SCALE GENOMIC DNA]</scope>
    <source>
        <strain evidence="2 3">KCTC 12086</strain>
    </source>
</reference>
<dbReference type="PATRIC" id="fig|161398.10.peg.1207"/>
<gene>
    <name evidence="2" type="ORF">PP2015_1185</name>
</gene>